<gene>
    <name evidence="8" type="primary">ywrA-2</name>
    <name evidence="8" type="ORF">BBEV_2303</name>
</gene>
<dbReference type="STRING" id="632773.BBEV_2303"/>
<dbReference type="GO" id="GO:0015109">
    <property type="term" value="F:chromate transmembrane transporter activity"/>
    <property type="evidence" value="ECO:0007669"/>
    <property type="project" value="InterPro"/>
</dbReference>
<dbReference type="KEGG" id="bbev:BBEV_2303"/>
<comment type="subcellular location">
    <subcellularLocation>
        <location evidence="1">Cell membrane</location>
        <topology evidence="1">Multi-pass membrane protein</topology>
    </subcellularLocation>
</comment>
<dbReference type="InterPro" id="IPR052518">
    <property type="entry name" value="CHR_Transporter"/>
</dbReference>
<keyword evidence="5 7" id="KW-1133">Transmembrane helix</keyword>
<comment type="similarity">
    <text evidence="2">Belongs to the chromate ion transporter (CHR) (TC 2.A.51) family.</text>
</comment>
<dbReference type="EMBL" id="CP012502">
    <property type="protein sequence ID" value="AOM83644.1"/>
    <property type="molecule type" value="Genomic_DNA"/>
</dbReference>
<dbReference type="PANTHER" id="PTHR43663">
    <property type="entry name" value="CHROMATE TRANSPORT PROTEIN-RELATED"/>
    <property type="match status" value="1"/>
</dbReference>
<evidence type="ECO:0000313" key="9">
    <source>
        <dbReference type="Proteomes" id="UP000094463"/>
    </source>
</evidence>
<keyword evidence="3" id="KW-1003">Cell membrane</keyword>
<dbReference type="PATRIC" id="fig|632773.3.peg.2407"/>
<feature type="transmembrane region" description="Helical" evidence="7">
    <location>
        <begin position="113"/>
        <end position="130"/>
    </location>
</feature>
<dbReference type="AlphaFoldDB" id="A0A1D7QXA2"/>
<dbReference type="GO" id="GO:0005886">
    <property type="term" value="C:plasma membrane"/>
    <property type="evidence" value="ECO:0007669"/>
    <property type="project" value="UniProtKB-SubCell"/>
</dbReference>
<evidence type="ECO:0000256" key="4">
    <source>
        <dbReference type="ARBA" id="ARBA00022692"/>
    </source>
</evidence>
<dbReference type="Proteomes" id="UP000094463">
    <property type="component" value="Chromosome"/>
</dbReference>
<accession>A0A1D7QXA2</accession>
<feature type="transmembrane region" description="Helical" evidence="7">
    <location>
        <begin position="79"/>
        <end position="101"/>
    </location>
</feature>
<keyword evidence="9" id="KW-1185">Reference proteome</keyword>
<sequence length="185" mass="19878">MTHKHIFLAFLRVGLLGYGGGPAAIPLVQKEVVENYKWMTDDEFSDMLAMGNTLPGPIATKLAGYVGYRVSGIGGMLNALVASVLPTVILMIILLTTLSTFRDLDWVQGMTRGVIPVVAVLLGVLTWSFIEKSNKDLGWLKVTFLIVISVLLIQTLGLHPAVIIAALIIYVLTKPTGAQKGGESS</sequence>
<reference evidence="8 9" key="1">
    <citation type="submission" date="2015-08" db="EMBL/GenBank/DDBJ databases">
        <title>The complete genome sequence of Bacillus beveridgei MLTeJB.</title>
        <authorList>
            <person name="Hanson T.E."/>
            <person name="Mesa C."/>
            <person name="Basesman S.M."/>
            <person name="Oremland R.S."/>
        </authorList>
    </citation>
    <scope>NUCLEOTIDE SEQUENCE [LARGE SCALE GENOMIC DNA]</scope>
    <source>
        <strain evidence="8 9">MLTeJB</strain>
    </source>
</reference>
<evidence type="ECO:0000256" key="3">
    <source>
        <dbReference type="ARBA" id="ARBA00022475"/>
    </source>
</evidence>
<dbReference type="RefSeq" id="WP_069365604.1">
    <property type="nucleotide sequence ID" value="NZ_CP012502.1"/>
</dbReference>
<feature type="transmembrane region" description="Helical" evidence="7">
    <location>
        <begin position="142"/>
        <end position="172"/>
    </location>
</feature>
<dbReference type="OrthoDB" id="9027281at2"/>
<dbReference type="PANTHER" id="PTHR43663:SF1">
    <property type="entry name" value="CHROMATE TRANSPORTER"/>
    <property type="match status" value="1"/>
</dbReference>
<evidence type="ECO:0000256" key="2">
    <source>
        <dbReference type="ARBA" id="ARBA00005262"/>
    </source>
</evidence>
<protein>
    <submittedName>
        <fullName evidence="8">Putative transporter YwrA</fullName>
    </submittedName>
</protein>
<organism evidence="8 9">
    <name type="scientific">Salisediminibacterium beveridgei</name>
    <dbReference type="NCBI Taxonomy" id="632773"/>
    <lineage>
        <taxon>Bacteria</taxon>
        <taxon>Bacillati</taxon>
        <taxon>Bacillota</taxon>
        <taxon>Bacilli</taxon>
        <taxon>Bacillales</taxon>
        <taxon>Bacillaceae</taxon>
        <taxon>Salisediminibacterium</taxon>
    </lineage>
</organism>
<proteinExistence type="inferred from homology"/>
<name>A0A1D7QXA2_9BACI</name>
<dbReference type="Pfam" id="PF02417">
    <property type="entry name" value="Chromate_transp"/>
    <property type="match status" value="1"/>
</dbReference>
<dbReference type="InterPro" id="IPR003370">
    <property type="entry name" value="Chromate_transpt"/>
</dbReference>
<evidence type="ECO:0000313" key="8">
    <source>
        <dbReference type="EMBL" id="AOM83644.1"/>
    </source>
</evidence>
<keyword evidence="4 7" id="KW-0812">Transmembrane</keyword>
<keyword evidence="6 7" id="KW-0472">Membrane</keyword>
<evidence type="ECO:0000256" key="5">
    <source>
        <dbReference type="ARBA" id="ARBA00022989"/>
    </source>
</evidence>
<evidence type="ECO:0000256" key="1">
    <source>
        <dbReference type="ARBA" id="ARBA00004651"/>
    </source>
</evidence>
<evidence type="ECO:0000256" key="6">
    <source>
        <dbReference type="ARBA" id="ARBA00023136"/>
    </source>
</evidence>
<evidence type="ECO:0000256" key="7">
    <source>
        <dbReference type="SAM" id="Phobius"/>
    </source>
</evidence>